<dbReference type="SUPFAM" id="SSF56784">
    <property type="entry name" value="HAD-like"/>
    <property type="match status" value="1"/>
</dbReference>
<feature type="domain" description="Cation-transporting P-type ATPase N-terminal" evidence="12">
    <location>
        <begin position="13"/>
        <end position="87"/>
    </location>
</feature>
<dbReference type="SUPFAM" id="SSF81665">
    <property type="entry name" value="Calcium ATPase, transmembrane domain M"/>
    <property type="match status" value="1"/>
</dbReference>
<dbReference type="InterPro" id="IPR023298">
    <property type="entry name" value="ATPase_P-typ_TM_dom_sf"/>
</dbReference>
<dbReference type="PROSITE" id="PS00154">
    <property type="entry name" value="ATPASE_E1_E2"/>
    <property type="match status" value="1"/>
</dbReference>
<dbReference type="Pfam" id="PF00122">
    <property type="entry name" value="E1-E2_ATPase"/>
    <property type="match status" value="1"/>
</dbReference>
<dbReference type="InterPro" id="IPR036412">
    <property type="entry name" value="HAD-like_sf"/>
</dbReference>
<name>A0A7H0HG68_9BURK</name>
<feature type="transmembrane region" description="Helical" evidence="11">
    <location>
        <begin position="732"/>
        <end position="753"/>
    </location>
</feature>
<evidence type="ECO:0000256" key="9">
    <source>
        <dbReference type="ARBA" id="ARBA00022989"/>
    </source>
</evidence>
<dbReference type="Pfam" id="PF00690">
    <property type="entry name" value="Cation_ATPase_N"/>
    <property type="match status" value="1"/>
</dbReference>
<dbReference type="PANTHER" id="PTHR43294">
    <property type="entry name" value="SODIUM/POTASSIUM-TRANSPORTING ATPASE SUBUNIT ALPHA"/>
    <property type="match status" value="1"/>
</dbReference>
<dbReference type="PRINTS" id="PR00119">
    <property type="entry name" value="CATATPASE"/>
</dbReference>
<keyword evidence="14" id="KW-1185">Reference proteome</keyword>
<dbReference type="InterPro" id="IPR050510">
    <property type="entry name" value="Cation_transp_ATPase_P-type"/>
</dbReference>
<dbReference type="PANTHER" id="PTHR43294:SF20">
    <property type="entry name" value="P-TYPE ATPASE"/>
    <property type="match status" value="1"/>
</dbReference>
<evidence type="ECO:0000313" key="14">
    <source>
        <dbReference type="Proteomes" id="UP000516057"/>
    </source>
</evidence>
<evidence type="ECO:0000256" key="6">
    <source>
        <dbReference type="ARBA" id="ARBA00022840"/>
    </source>
</evidence>
<dbReference type="KEGG" id="amon:H9L24_00415"/>
<dbReference type="PRINTS" id="PR00120">
    <property type="entry name" value="HATPASE"/>
</dbReference>
<organism evidence="13 14">
    <name type="scientific">Paenacidovorax monticola</name>
    <dbReference type="NCBI Taxonomy" id="1926868"/>
    <lineage>
        <taxon>Bacteria</taxon>
        <taxon>Pseudomonadati</taxon>
        <taxon>Pseudomonadota</taxon>
        <taxon>Betaproteobacteria</taxon>
        <taxon>Burkholderiales</taxon>
        <taxon>Comamonadaceae</taxon>
        <taxon>Paenacidovorax</taxon>
    </lineage>
</organism>
<dbReference type="GO" id="GO:0005886">
    <property type="term" value="C:plasma membrane"/>
    <property type="evidence" value="ECO:0007669"/>
    <property type="project" value="TreeGrafter"/>
</dbReference>
<evidence type="ECO:0000256" key="10">
    <source>
        <dbReference type="ARBA" id="ARBA00023136"/>
    </source>
</evidence>
<dbReference type="GO" id="GO:0036376">
    <property type="term" value="P:sodium ion export across plasma membrane"/>
    <property type="evidence" value="ECO:0007669"/>
    <property type="project" value="TreeGrafter"/>
</dbReference>
<dbReference type="SFLD" id="SFLDS00003">
    <property type="entry name" value="Haloacid_Dehalogenase"/>
    <property type="match status" value="1"/>
</dbReference>
<dbReference type="Gene3D" id="3.40.50.1000">
    <property type="entry name" value="HAD superfamily/HAD-like"/>
    <property type="match status" value="1"/>
</dbReference>
<dbReference type="Gene3D" id="3.40.1110.10">
    <property type="entry name" value="Calcium-transporting ATPase, cytoplasmic domain N"/>
    <property type="match status" value="1"/>
</dbReference>
<protein>
    <submittedName>
        <fullName evidence="13">Cation-transporting P-type ATPase</fullName>
    </submittedName>
</protein>
<evidence type="ECO:0000313" key="13">
    <source>
        <dbReference type="EMBL" id="QNP59534.1"/>
    </source>
</evidence>
<dbReference type="SUPFAM" id="SSF81660">
    <property type="entry name" value="Metal cation-transporting ATPase, ATP-binding domain N"/>
    <property type="match status" value="1"/>
</dbReference>
<feature type="transmembrane region" description="Helical" evidence="11">
    <location>
        <begin position="254"/>
        <end position="273"/>
    </location>
</feature>
<keyword evidence="8" id="KW-1278">Translocase</keyword>
<proteinExistence type="inferred from homology"/>
<feature type="transmembrane region" description="Helical" evidence="11">
    <location>
        <begin position="701"/>
        <end position="726"/>
    </location>
</feature>
<feature type="transmembrane region" description="Helical" evidence="11">
    <location>
        <begin position="94"/>
        <end position="112"/>
    </location>
</feature>
<evidence type="ECO:0000256" key="4">
    <source>
        <dbReference type="ARBA" id="ARBA00022692"/>
    </source>
</evidence>
<dbReference type="Proteomes" id="UP000516057">
    <property type="component" value="Chromosome"/>
</dbReference>
<gene>
    <name evidence="13" type="ORF">H9L24_00415</name>
</gene>
<evidence type="ECO:0000256" key="7">
    <source>
        <dbReference type="ARBA" id="ARBA00022842"/>
    </source>
</evidence>
<dbReference type="InterPro" id="IPR023299">
    <property type="entry name" value="ATPase_P-typ_cyto_dom_N"/>
</dbReference>
<dbReference type="NCBIfam" id="TIGR01494">
    <property type="entry name" value="ATPase_P-type"/>
    <property type="match status" value="2"/>
</dbReference>
<feature type="transmembrane region" description="Helical" evidence="11">
    <location>
        <begin position="70"/>
        <end position="88"/>
    </location>
</feature>
<keyword evidence="7" id="KW-0460">Magnesium</keyword>
<accession>A0A7H0HG68</accession>
<dbReference type="SMART" id="SM00831">
    <property type="entry name" value="Cation_ATPase_N"/>
    <property type="match status" value="1"/>
</dbReference>
<evidence type="ECO:0000256" key="3">
    <source>
        <dbReference type="ARBA" id="ARBA00022553"/>
    </source>
</evidence>
<dbReference type="Pfam" id="PF13246">
    <property type="entry name" value="Cation_ATPase"/>
    <property type="match status" value="1"/>
</dbReference>
<dbReference type="GO" id="GO:0030007">
    <property type="term" value="P:intracellular potassium ion homeostasis"/>
    <property type="evidence" value="ECO:0007669"/>
    <property type="project" value="TreeGrafter"/>
</dbReference>
<evidence type="ECO:0000259" key="12">
    <source>
        <dbReference type="SMART" id="SM00831"/>
    </source>
</evidence>
<feature type="transmembrane region" description="Helical" evidence="11">
    <location>
        <begin position="806"/>
        <end position="823"/>
    </location>
</feature>
<sequence length="907" mass="95287">MSPTNPPRPPPTTWHAMPAAEAAQALRADPLLGLAPAEAAQRLARHGPNRLPPPPSRPAWLRFAQQFHNVLMYIMLGAAGVTAVLGHWVDTGVLLGAVIVNAVIGFLQEGKAESALDAIRRMLTPQATALRGGERMQVAAAQLVPGDVVLLASGDKVPADLRILAARGLRADEAVLTGESVPAGKGMQPVPADAPLGDRQGMLFSGTLVASGTATGLVVETGTATEIGRISALLQAVPAGTTPLLRQITQFSRWLAVAIGVLGAATFAVGVLWRGESAASMFMMTVALAASAIPEGLPAIMTITLALGVRRMAHRNAIIRHLPAVEALGSVTVICSDKTGTLTCNAMTVQRVVTASSVYEVSGTGYAPDGGFHVGGAAVAPEAHPQLALIARAALLCNDAALQNDHGQWTLTGDPTEGALLTLALKAGLDAPAEHQAWPRTDAIPFESEHRFMATLHHDHAGRALVFLKGAPERVLDMCQRQRNPDGTDGPLDHDLWRRAANDCAARALRVLAVAVRAVPATQTRLDFADVEGGGFTLLALLGSMDPPRPEALAAVAECHAAGIRVKMITGDHGETARAIGVQLGIGAGKPALTGAEIELLDDAALRAVVQDVDVFARASPEHKLRLVDALQACGEVVAMTGDGVNDAPALKRADVGVAMGDKGTEAAKDAAAMVLADDNFATLGQAVREGRGVYDNVRKFILFMLPTNGGEALVVVLAIFLGLALPLTATQVLWINLVTSSTLGLALAFEPAESDVMRRRPRDPRESLLTGLFAWRVVMVTLLMAGASLGLFLWELAHGADLETARTMAVSAVVVVEMFYLYNSRYIDRGVLSREGLLGNPKVPMAIAACLLLQLAYVHLPWLQGVFGSTDLSPGEWLRVVLAGACVFAVAEAEKALQRRFRAARA</sequence>
<dbReference type="Pfam" id="PF08282">
    <property type="entry name" value="Hydrolase_3"/>
    <property type="match status" value="1"/>
</dbReference>
<dbReference type="CDD" id="cd02080">
    <property type="entry name" value="P-type_ATPase_cation"/>
    <property type="match status" value="1"/>
</dbReference>
<feature type="transmembrane region" description="Helical" evidence="11">
    <location>
        <begin position="844"/>
        <end position="863"/>
    </location>
</feature>
<dbReference type="InterPro" id="IPR008250">
    <property type="entry name" value="ATPase_P-typ_transduc_dom_A_sf"/>
</dbReference>
<dbReference type="Gene3D" id="1.20.1110.10">
    <property type="entry name" value="Calcium-transporting ATPase, transmembrane domain"/>
    <property type="match status" value="1"/>
</dbReference>
<dbReference type="Gene3D" id="2.70.150.10">
    <property type="entry name" value="Calcium-transporting ATPase, cytoplasmic transduction domain A"/>
    <property type="match status" value="1"/>
</dbReference>
<feature type="transmembrane region" description="Helical" evidence="11">
    <location>
        <begin position="774"/>
        <end position="794"/>
    </location>
</feature>
<dbReference type="InterPro" id="IPR006068">
    <property type="entry name" value="ATPase_P-typ_cation-transptr_C"/>
</dbReference>
<dbReference type="GO" id="GO:0005391">
    <property type="term" value="F:P-type sodium:potassium-exchanging transporter activity"/>
    <property type="evidence" value="ECO:0007669"/>
    <property type="project" value="TreeGrafter"/>
</dbReference>
<dbReference type="InterPro" id="IPR018303">
    <property type="entry name" value="ATPase_P-typ_P_site"/>
</dbReference>
<dbReference type="GO" id="GO:1902600">
    <property type="term" value="P:proton transmembrane transport"/>
    <property type="evidence" value="ECO:0007669"/>
    <property type="project" value="TreeGrafter"/>
</dbReference>
<evidence type="ECO:0000256" key="11">
    <source>
        <dbReference type="SAM" id="Phobius"/>
    </source>
</evidence>
<dbReference type="GO" id="GO:0016887">
    <property type="term" value="F:ATP hydrolysis activity"/>
    <property type="evidence" value="ECO:0007669"/>
    <property type="project" value="InterPro"/>
</dbReference>
<dbReference type="SFLD" id="SFLDF00027">
    <property type="entry name" value="p-type_atpase"/>
    <property type="match status" value="1"/>
</dbReference>
<evidence type="ECO:0000256" key="5">
    <source>
        <dbReference type="ARBA" id="ARBA00022741"/>
    </source>
</evidence>
<dbReference type="AlphaFoldDB" id="A0A7H0HG68"/>
<dbReference type="InterPro" id="IPR023214">
    <property type="entry name" value="HAD_sf"/>
</dbReference>
<dbReference type="GO" id="GO:0006883">
    <property type="term" value="P:intracellular sodium ion homeostasis"/>
    <property type="evidence" value="ECO:0007669"/>
    <property type="project" value="TreeGrafter"/>
</dbReference>
<dbReference type="FunFam" id="2.70.150.10:FF:000160">
    <property type="entry name" value="Sarcoplasmic/endoplasmic reticulum calcium ATPase 1"/>
    <property type="match status" value="1"/>
</dbReference>
<evidence type="ECO:0000256" key="1">
    <source>
        <dbReference type="ARBA" id="ARBA00004127"/>
    </source>
</evidence>
<dbReference type="InterPro" id="IPR059000">
    <property type="entry name" value="ATPase_P-type_domA"/>
</dbReference>
<dbReference type="SFLD" id="SFLDG00002">
    <property type="entry name" value="C1.7:_P-type_atpase_like"/>
    <property type="match status" value="1"/>
</dbReference>
<keyword evidence="6" id="KW-0067">ATP-binding</keyword>
<dbReference type="GO" id="GO:0005524">
    <property type="term" value="F:ATP binding"/>
    <property type="evidence" value="ECO:0007669"/>
    <property type="project" value="UniProtKB-KW"/>
</dbReference>
<dbReference type="InterPro" id="IPR001757">
    <property type="entry name" value="P_typ_ATPase"/>
</dbReference>
<keyword evidence="4 11" id="KW-0812">Transmembrane</keyword>
<comment type="similarity">
    <text evidence="2">Belongs to the cation transport ATPase (P-type) (TC 3.A.3) family. Type IIA subfamily.</text>
</comment>
<keyword evidence="9 11" id="KW-1133">Transmembrane helix</keyword>
<dbReference type="SUPFAM" id="SSF81653">
    <property type="entry name" value="Calcium ATPase, transduction domain A"/>
    <property type="match status" value="1"/>
</dbReference>
<dbReference type="GO" id="GO:0012505">
    <property type="term" value="C:endomembrane system"/>
    <property type="evidence" value="ECO:0007669"/>
    <property type="project" value="UniProtKB-SubCell"/>
</dbReference>
<keyword evidence="5" id="KW-0547">Nucleotide-binding</keyword>
<evidence type="ECO:0000256" key="2">
    <source>
        <dbReference type="ARBA" id="ARBA00005675"/>
    </source>
</evidence>
<keyword evidence="10 11" id="KW-0472">Membrane</keyword>
<dbReference type="InterPro" id="IPR004014">
    <property type="entry name" value="ATPase_P-typ_cation-transptr_N"/>
</dbReference>
<dbReference type="InterPro" id="IPR044492">
    <property type="entry name" value="P_typ_ATPase_HD_dom"/>
</dbReference>
<reference evidence="13 14" key="1">
    <citation type="submission" date="2020-08" db="EMBL/GenBank/DDBJ databases">
        <title>Genome sequence of Acidovorax monticola KACC 19171T.</title>
        <authorList>
            <person name="Hyun D.-W."/>
            <person name="Bae J.-W."/>
        </authorList>
    </citation>
    <scope>NUCLEOTIDE SEQUENCE [LARGE SCALE GENOMIC DNA]</scope>
    <source>
        <strain evidence="13 14">KACC 19171</strain>
    </source>
</reference>
<dbReference type="GO" id="GO:1990573">
    <property type="term" value="P:potassium ion import across plasma membrane"/>
    <property type="evidence" value="ECO:0007669"/>
    <property type="project" value="TreeGrafter"/>
</dbReference>
<dbReference type="RefSeq" id="WP_187736517.1">
    <property type="nucleotide sequence ID" value="NZ_CP060790.1"/>
</dbReference>
<feature type="transmembrane region" description="Helical" evidence="11">
    <location>
        <begin position="279"/>
        <end position="307"/>
    </location>
</feature>
<comment type="subcellular location">
    <subcellularLocation>
        <location evidence="1">Endomembrane system</location>
        <topology evidence="1">Multi-pass membrane protein</topology>
    </subcellularLocation>
</comment>
<evidence type="ECO:0000256" key="8">
    <source>
        <dbReference type="ARBA" id="ARBA00022967"/>
    </source>
</evidence>
<feature type="transmembrane region" description="Helical" evidence="11">
    <location>
        <begin position="878"/>
        <end position="898"/>
    </location>
</feature>
<dbReference type="EMBL" id="CP060790">
    <property type="protein sequence ID" value="QNP59534.1"/>
    <property type="molecule type" value="Genomic_DNA"/>
</dbReference>
<keyword evidence="3" id="KW-0597">Phosphoprotein</keyword>
<dbReference type="Pfam" id="PF00689">
    <property type="entry name" value="Cation_ATPase_C"/>
    <property type="match status" value="1"/>
</dbReference>